<dbReference type="GO" id="GO:0005739">
    <property type="term" value="C:mitochondrion"/>
    <property type="evidence" value="ECO:0007669"/>
    <property type="project" value="UniProtKB-SubCell"/>
</dbReference>
<feature type="repeat" description="PPR" evidence="3">
    <location>
        <begin position="423"/>
        <end position="457"/>
    </location>
</feature>
<dbReference type="Pfam" id="PF13041">
    <property type="entry name" value="PPR_2"/>
    <property type="match status" value="1"/>
</dbReference>
<dbReference type="AlphaFoldDB" id="A0A2T0FIC5"/>
<name>A0A2T0FIC5_9ASCO</name>
<accession>A0A2T0FIC5</accession>
<dbReference type="InterPro" id="IPR002885">
    <property type="entry name" value="PPR_rpt"/>
</dbReference>
<dbReference type="GeneID" id="36516103"/>
<dbReference type="Proteomes" id="UP000238350">
    <property type="component" value="Unassembled WGS sequence"/>
</dbReference>
<sequence>MFSRRLFPVRFASSSVGSAARTTANTAKLATPDIAKESERSSAASINVNRVQDLLNKNDYSGATQVILSLSYKDLAPDALRKLSSYQTKVINHYAGLEAQELESAVPVLCDLQNKFIELGRRNLAASAQTMLLALRVGQPERAIEVWVQLLEAMARVSHLPLKELVSSPQISACALAALSAYFVSCSRRGIPVDASTALKLVPLKQVPISLAPLNNLRGQASSIDKQTLAIIREGLSELRRATTDYSNPEYLAVIAKANFQEAQTLYKEALVQQDLPEEVHAAFIRRFAETRQQDAAFKAWNTLVERFTAANKKPTVVSWRALLRAGSMSKPNGKEMVDQLWKEMEKAGIEPDEDCWCVRLESLIRSHNVDEAVKVYNEVEGSKKLGVFGMNIVATGLVNAKRFDEADELIAKAVESGAYKPNNVTFNALISAAVRARDSARAHRYLDDMAAAKILPDIVTYSQVLHALFEAQRTKGVAIADAVNSLLQEMKARKVAPNAQFYTILAHGIARSTESVSLSRRMFSIMQDAQLPLSVETFGALIDAEIKHGDFSRAKLYFDLMPKHGVPYSTANYAQMIAGALAIKDSATADKLLTAMLKRPRTQPNKYTYMFLLRNWQESDLEDPEVAALVQRTLELLSENQAALDYPLAQKVLSLGVRAGATPDLVSAAERVSAEEYDTKVANRRRRS</sequence>
<dbReference type="RefSeq" id="XP_024664680.1">
    <property type="nucleotide sequence ID" value="XM_024808912.1"/>
</dbReference>
<comment type="caution">
    <text evidence="4">The sequence shown here is derived from an EMBL/GenBank/DDBJ whole genome shotgun (WGS) entry which is preliminary data.</text>
</comment>
<evidence type="ECO:0000256" key="2">
    <source>
        <dbReference type="ARBA" id="ARBA00022737"/>
    </source>
</evidence>
<dbReference type="Gene3D" id="1.25.40.10">
    <property type="entry name" value="Tetratricopeptide repeat domain"/>
    <property type="match status" value="3"/>
</dbReference>
<dbReference type="NCBIfam" id="TIGR00756">
    <property type="entry name" value="PPR"/>
    <property type="match status" value="1"/>
</dbReference>
<dbReference type="PANTHER" id="PTHR47939">
    <property type="entry name" value="MEMBRANE-ASSOCIATED SALT-INDUCIBLE PROTEIN-LIKE"/>
    <property type="match status" value="1"/>
</dbReference>
<dbReference type="EMBL" id="NDIQ01000021">
    <property type="protein sequence ID" value="PRT54735.1"/>
    <property type="molecule type" value="Genomic_DNA"/>
</dbReference>
<dbReference type="OrthoDB" id="185373at2759"/>
<dbReference type="InterPro" id="IPR050667">
    <property type="entry name" value="PPR-containing_protein"/>
</dbReference>
<reference evidence="4 5" key="1">
    <citation type="submission" date="2017-04" db="EMBL/GenBank/DDBJ databases">
        <title>Genome sequencing of [Candida] sorbophila.</title>
        <authorList>
            <person name="Ahn J.O."/>
        </authorList>
    </citation>
    <scope>NUCLEOTIDE SEQUENCE [LARGE SCALE GENOMIC DNA]</scope>
    <source>
        <strain evidence="4 5">DS02</strain>
    </source>
</reference>
<comment type="subcellular location">
    <subcellularLocation>
        <location evidence="1">Mitochondrion</location>
    </subcellularLocation>
</comment>
<evidence type="ECO:0008006" key="6">
    <source>
        <dbReference type="Google" id="ProtNLM"/>
    </source>
</evidence>
<keyword evidence="5" id="KW-1185">Reference proteome</keyword>
<dbReference type="Pfam" id="PF01535">
    <property type="entry name" value="PPR"/>
    <property type="match status" value="1"/>
</dbReference>
<evidence type="ECO:0000313" key="4">
    <source>
        <dbReference type="EMBL" id="PRT54735.1"/>
    </source>
</evidence>
<evidence type="ECO:0000256" key="3">
    <source>
        <dbReference type="PROSITE-ProRule" id="PRU00708"/>
    </source>
</evidence>
<keyword evidence="2" id="KW-0677">Repeat</keyword>
<evidence type="ECO:0000256" key="1">
    <source>
        <dbReference type="ARBA" id="ARBA00004173"/>
    </source>
</evidence>
<dbReference type="InterPro" id="IPR011990">
    <property type="entry name" value="TPR-like_helical_dom_sf"/>
</dbReference>
<dbReference type="STRING" id="45607.A0A2T0FIC5"/>
<feature type="repeat" description="PPR" evidence="3">
    <location>
        <begin position="535"/>
        <end position="569"/>
    </location>
</feature>
<gene>
    <name evidence="4" type="ORF">B9G98_02355</name>
</gene>
<dbReference type="PROSITE" id="PS51375">
    <property type="entry name" value="PPR"/>
    <property type="match status" value="2"/>
</dbReference>
<organism evidence="4 5">
    <name type="scientific">Wickerhamiella sorbophila</name>
    <dbReference type="NCBI Taxonomy" id="45607"/>
    <lineage>
        <taxon>Eukaryota</taxon>
        <taxon>Fungi</taxon>
        <taxon>Dikarya</taxon>
        <taxon>Ascomycota</taxon>
        <taxon>Saccharomycotina</taxon>
        <taxon>Dipodascomycetes</taxon>
        <taxon>Dipodascales</taxon>
        <taxon>Trichomonascaceae</taxon>
        <taxon>Wickerhamiella</taxon>
    </lineage>
</organism>
<protein>
    <recommendedName>
        <fullName evidence="6">Pentatricopeptide repeat-containing protein 5, mitochondrial</fullName>
    </recommendedName>
</protein>
<proteinExistence type="predicted"/>
<dbReference type="PANTHER" id="PTHR47939:SF13">
    <property type="entry name" value="OS03G0201400 PROTEIN"/>
    <property type="match status" value="1"/>
</dbReference>
<evidence type="ECO:0000313" key="5">
    <source>
        <dbReference type="Proteomes" id="UP000238350"/>
    </source>
</evidence>